<dbReference type="PANTHER" id="PTHR30572:SF4">
    <property type="entry name" value="ABC TRANSPORTER PERMEASE YTRF"/>
    <property type="match status" value="1"/>
</dbReference>
<keyword evidence="4 7" id="KW-1133">Transmembrane helix</keyword>
<name>A0A254N2E6_9BURK</name>
<feature type="transmembrane region" description="Helical" evidence="7">
    <location>
        <begin position="499"/>
        <end position="520"/>
    </location>
</feature>
<evidence type="ECO:0000256" key="3">
    <source>
        <dbReference type="ARBA" id="ARBA00022692"/>
    </source>
</evidence>
<dbReference type="InterPro" id="IPR003838">
    <property type="entry name" value="ABC3_permease_C"/>
</dbReference>
<evidence type="ECO:0000256" key="2">
    <source>
        <dbReference type="ARBA" id="ARBA00022475"/>
    </source>
</evidence>
<feature type="transmembrane region" description="Helical" evidence="7">
    <location>
        <begin position="372"/>
        <end position="396"/>
    </location>
</feature>
<protein>
    <submittedName>
        <fullName evidence="10">ABC transporter permease</fullName>
    </submittedName>
</protein>
<dbReference type="InterPro" id="IPR050250">
    <property type="entry name" value="Macrolide_Exporter_MacB"/>
</dbReference>
<dbReference type="Proteomes" id="UP000197446">
    <property type="component" value="Unassembled WGS sequence"/>
</dbReference>
<evidence type="ECO:0000256" key="1">
    <source>
        <dbReference type="ARBA" id="ARBA00004651"/>
    </source>
</evidence>
<dbReference type="AlphaFoldDB" id="A0A254N2E6"/>
<evidence type="ECO:0000256" key="6">
    <source>
        <dbReference type="ARBA" id="ARBA00038076"/>
    </source>
</evidence>
<feature type="domain" description="ABC3 transporter permease C-terminal" evidence="8">
    <location>
        <begin position="275"/>
        <end position="401"/>
    </location>
</feature>
<evidence type="ECO:0000259" key="8">
    <source>
        <dbReference type="Pfam" id="PF02687"/>
    </source>
</evidence>
<dbReference type="GO" id="GO:0005886">
    <property type="term" value="C:plasma membrane"/>
    <property type="evidence" value="ECO:0007669"/>
    <property type="project" value="UniProtKB-SubCell"/>
</dbReference>
<reference evidence="10 11" key="1">
    <citation type="journal article" date="2007" name="Int. J. Syst. Evol. Microbiol.">
        <title>Description of Pelomonas aquatica sp. nov. and Pelomonas puraquae sp. nov., isolated from industrial and haemodialysis water.</title>
        <authorList>
            <person name="Gomila M."/>
            <person name="Bowien B."/>
            <person name="Falsen E."/>
            <person name="Moore E.R."/>
            <person name="Lalucat J."/>
        </authorList>
    </citation>
    <scope>NUCLEOTIDE SEQUENCE [LARGE SCALE GENOMIC DNA]</scope>
    <source>
        <strain evidence="10 11">CCUG 52769</strain>
    </source>
</reference>
<evidence type="ECO:0000313" key="10">
    <source>
        <dbReference type="EMBL" id="OWR02351.1"/>
    </source>
</evidence>
<dbReference type="PANTHER" id="PTHR30572">
    <property type="entry name" value="MEMBRANE COMPONENT OF TRANSPORTER-RELATED"/>
    <property type="match status" value="1"/>
</dbReference>
<feature type="domain" description="MacB-like periplasmic core" evidence="9">
    <location>
        <begin position="501"/>
        <end position="709"/>
    </location>
</feature>
<evidence type="ECO:0000256" key="5">
    <source>
        <dbReference type="ARBA" id="ARBA00023136"/>
    </source>
</evidence>
<feature type="transmembrane region" description="Helical" evidence="7">
    <location>
        <begin position="324"/>
        <end position="352"/>
    </location>
</feature>
<comment type="caution">
    <text evidence="10">The sequence shown here is derived from an EMBL/GenBank/DDBJ whole genome shotgun (WGS) entry which is preliminary data.</text>
</comment>
<dbReference type="RefSeq" id="WP_088484872.1">
    <property type="nucleotide sequence ID" value="NZ_NISI01000009.1"/>
</dbReference>
<feature type="transmembrane region" description="Helical" evidence="7">
    <location>
        <begin position="833"/>
        <end position="852"/>
    </location>
</feature>
<sequence>MPSERAPALSALGLWRHIAWPMWRAQPARILLALLAVMLGVALAFGVHLLNGAALTEFSRAARGVNGQADLILRARDGALTDSDLAEVLNLPGVANANPVLEAEALWLGQGGPAGRGVSVHLIGLDPLALYASAAENRPLAPELTPQVSDGPLAAVAVATLHLNAAARSRLPPGATRLTLRLPQPAGAPPRDVAFAVGGRVAAGNSPLGVLDIADAQTLFGRLGSLDRIDLQLQPGTDAIAWAARLPARWQASPPVDEGARLSDLTRAYRVNLGLLALMALFTGSFLVYAVLSLATAQRLPQWALVGVLGVSARLRWQLILLEGAVIGVVGALLGLGLGVGLAAGALTLLGSDLGLHGGASSSTDLLFNQPLAVPAAVYGALGLVAALVAALAPALTVRRIAPALVLKGLGLPASRALPAAAGVGLMALGTALAWLPPVWGDTPVAAYLSMLLLLLGGLALVPALVRAITALLARLPAGPLLLLARERSRDQATEARRSLAGVLVALALAVAMTVMIGSFRQSLMHWLDDALPADLYVRSALRLPDGTPAPLPPELLQTLPALPPIARATPQRTTRLRLAPGTDAVALTARSVQAGGLPLIERWSGDLAGGAIAVWVNEAARDRDGLTVGRVFTAELPDSAQGAQGAQGGRRLTLQVQGIWRDYSRQATAVWMDLDDYRRLTGDRSATEMALWLKPGQSLDQARAEVRRLGGENIELAAAGELRELSLTIFDRSFAITVWLQAVALAVGLFGVVASQSAQALARRREFGLLRHLGLSRRELMRLLLLEAGLTGGAGALAGLGLGLALSAVLVFVVNPQSFHWSMDLHLPLPRLAALVGLAFLAAVGASAFAGRQALGADAVRAVREDS</sequence>
<dbReference type="Pfam" id="PF02687">
    <property type="entry name" value="FtsX"/>
    <property type="match status" value="2"/>
</dbReference>
<feature type="transmembrane region" description="Helical" evidence="7">
    <location>
        <begin position="417"/>
        <end position="436"/>
    </location>
</feature>
<evidence type="ECO:0000313" key="11">
    <source>
        <dbReference type="Proteomes" id="UP000197446"/>
    </source>
</evidence>
<keyword evidence="2" id="KW-1003">Cell membrane</keyword>
<dbReference type="EMBL" id="NISI01000009">
    <property type="protein sequence ID" value="OWR02351.1"/>
    <property type="molecule type" value="Genomic_DNA"/>
</dbReference>
<accession>A0A254N2E6</accession>
<keyword evidence="3 7" id="KW-0812">Transmembrane</keyword>
<evidence type="ECO:0000256" key="7">
    <source>
        <dbReference type="SAM" id="Phobius"/>
    </source>
</evidence>
<feature type="domain" description="ABC3 transporter permease C-terminal" evidence="8">
    <location>
        <begin position="743"/>
        <end position="857"/>
    </location>
</feature>
<dbReference type="OrthoDB" id="5291724at2"/>
<feature type="transmembrane region" description="Helical" evidence="7">
    <location>
        <begin position="739"/>
        <end position="763"/>
    </location>
</feature>
<comment type="subcellular location">
    <subcellularLocation>
        <location evidence="1">Cell membrane</location>
        <topology evidence="1">Multi-pass membrane protein</topology>
    </subcellularLocation>
</comment>
<proteinExistence type="inferred from homology"/>
<dbReference type="Pfam" id="PF12704">
    <property type="entry name" value="MacB_PCD"/>
    <property type="match status" value="1"/>
</dbReference>
<dbReference type="InterPro" id="IPR025857">
    <property type="entry name" value="MacB_PCD"/>
</dbReference>
<dbReference type="GO" id="GO:0022857">
    <property type="term" value="F:transmembrane transporter activity"/>
    <property type="evidence" value="ECO:0007669"/>
    <property type="project" value="TreeGrafter"/>
</dbReference>
<organism evidence="10 11">
    <name type="scientific">Roseateles puraquae</name>
    <dbReference type="NCBI Taxonomy" id="431059"/>
    <lineage>
        <taxon>Bacteria</taxon>
        <taxon>Pseudomonadati</taxon>
        <taxon>Pseudomonadota</taxon>
        <taxon>Betaproteobacteria</taxon>
        <taxon>Burkholderiales</taxon>
        <taxon>Sphaerotilaceae</taxon>
        <taxon>Roseateles</taxon>
    </lineage>
</organism>
<feature type="transmembrane region" description="Helical" evidence="7">
    <location>
        <begin position="30"/>
        <end position="50"/>
    </location>
</feature>
<feature type="transmembrane region" description="Helical" evidence="7">
    <location>
        <begin position="784"/>
        <end position="813"/>
    </location>
</feature>
<evidence type="ECO:0000259" key="9">
    <source>
        <dbReference type="Pfam" id="PF12704"/>
    </source>
</evidence>
<gene>
    <name evidence="10" type="ORF">CDO81_19330</name>
</gene>
<feature type="transmembrane region" description="Helical" evidence="7">
    <location>
        <begin position="300"/>
        <end position="317"/>
    </location>
</feature>
<keyword evidence="11" id="KW-1185">Reference proteome</keyword>
<feature type="transmembrane region" description="Helical" evidence="7">
    <location>
        <begin position="271"/>
        <end position="294"/>
    </location>
</feature>
<feature type="transmembrane region" description="Helical" evidence="7">
    <location>
        <begin position="448"/>
        <end position="478"/>
    </location>
</feature>
<evidence type="ECO:0000256" key="4">
    <source>
        <dbReference type="ARBA" id="ARBA00022989"/>
    </source>
</evidence>
<keyword evidence="5 7" id="KW-0472">Membrane</keyword>
<comment type="similarity">
    <text evidence="6">Belongs to the ABC-4 integral membrane protein family.</text>
</comment>